<feature type="compositionally biased region" description="Basic and acidic residues" evidence="1">
    <location>
        <begin position="3141"/>
        <end position="3165"/>
    </location>
</feature>
<feature type="compositionally biased region" description="Basic and acidic residues" evidence="1">
    <location>
        <begin position="1024"/>
        <end position="1034"/>
    </location>
</feature>
<evidence type="ECO:0000313" key="3">
    <source>
        <dbReference type="Proteomes" id="UP000028840"/>
    </source>
</evidence>
<reference evidence="2 3" key="1">
    <citation type="submission" date="2014-08" db="EMBL/GenBank/DDBJ databases">
        <authorList>
            <person name="Sibley D."/>
            <person name="Venepally P."/>
            <person name="Karamycheva S."/>
            <person name="Hadjithomas M."/>
            <person name="Khan A."/>
            <person name="Brunk B."/>
            <person name="Roos D."/>
            <person name="Caler E."/>
            <person name="Lorenzi H."/>
        </authorList>
    </citation>
    <scope>NUCLEOTIDE SEQUENCE [LARGE SCALE GENOMIC DNA]</scope>
    <source>
        <strain evidence="2 3">VAND</strain>
    </source>
</reference>
<feature type="region of interest" description="Disordered" evidence="1">
    <location>
        <begin position="2144"/>
        <end position="2188"/>
    </location>
</feature>
<feature type="region of interest" description="Disordered" evidence="1">
    <location>
        <begin position="4042"/>
        <end position="4104"/>
    </location>
</feature>
<feature type="compositionally biased region" description="Acidic residues" evidence="1">
    <location>
        <begin position="1050"/>
        <end position="1069"/>
    </location>
</feature>
<feature type="region of interest" description="Disordered" evidence="1">
    <location>
        <begin position="998"/>
        <end position="1085"/>
    </location>
</feature>
<feature type="compositionally biased region" description="Acidic residues" evidence="1">
    <location>
        <begin position="2665"/>
        <end position="2678"/>
    </location>
</feature>
<proteinExistence type="predicted"/>
<name>A0A086Q7M9_TOXGO</name>
<evidence type="ECO:0000313" key="2">
    <source>
        <dbReference type="EMBL" id="KFH08611.1"/>
    </source>
</evidence>
<feature type="region of interest" description="Disordered" evidence="1">
    <location>
        <begin position="3754"/>
        <end position="3808"/>
    </location>
</feature>
<feature type="compositionally biased region" description="Acidic residues" evidence="1">
    <location>
        <begin position="4076"/>
        <end position="4091"/>
    </location>
</feature>
<dbReference type="PANTHER" id="PTHR34491:SF156">
    <property type="entry name" value="KINESIN MOTOR DOMAIN-CONTAINING PROTEIN"/>
    <property type="match status" value="1"/>
</dbReference>
<feature type="compositionally biased region" description="Acidic residues" evidence="1">
    <location>
        <begin position="3779"/>
        <end position="3795"/>
    </location>
</feature>
<feature type="region of interest" description="Disordered" evidence="1">
    <location>
        <begin position="1139"/>
        <end position="1159"/>
    </location>
</feature>
<feature type="compositionally biased region" description="Basic and acidic residues" evidence="1">
    <location>
        <begin position="1542"/>
        <end position="1580"/>
    </location>
</feature>
<feature type="region of interest" description="Disordered" evidence="1">
    <location>
        <begin position="2787"/>
        <end position="2813"/>
    </location>
</feature>
<feature type="region of interest" description="Disordered" evidence="1">
    <location>
        <begin position="4760"/>
        <end position="4799"/>
    </location>
</feature>
<feature type="region of interest" description="Disordered" evidence="1">
    <location>
        <begin position="2073"/>
        <end position="2099"/>
    </location>
</feature>
<feature type="region of interest" description="Disordered" evidence="1">
    <location>
        <begin position="2532"/>
        <end position="2558"/>
    </location>
</feature>
<reference evidence="2 3" key="2">
    <citation type="journal article" date="2015" name="Eukaryot. Cell">
        <title>Genetic mapping reveals that sinefungin resistance in Toxoplasma gondii is controlled by a putative amino acid transporter locus that can be used as a negative selectable marker.</title>
        <authorList>
            <person name="Behnke M.S."/>
            <person name="Khan A."/>
            <person name="Sibley L.D."/>
        </authorList>
    </citation>
    <scope>NUCLEOTIDE SEQUENCE [LARGE SCALE GENOMIC DNA]</scope>
    <source>
        <strain evidence="2 3">VAND</strain>
    </source>
</reference>
<gene>
    <name evidence="2" type="ORF">TGVAND_213300</name>
</gene>
<sequence length="4987" mass="538752">MRMQPEEREDPTAHDQGWDLARQLAAVSASVDSLCRRAERRVTESELKKETLAPSVPPLLIERLRSLLHNDGLLPPLSESAGDAGGSQSRAQASQKERSLEKFVAGYCSLSPLCSEVLTLLQLLLFKETGASFRSEDRKQKGAPGQADGDSRLEKKLQRDLEELSELLLSFLCSIFEQDSLDTADFRTCHTRRKVSAAVTAQAFLSSLGLFLSSSPSTSSSLLPPSPLLRLRCLQLLRAAVAVPHSPAAFSVAAALGAHASSGAETESGDRLLFAGLVVALEGPQSKLRQTKKQPGNSRGGGLWPPPLACNAAPEETLPVSPHKVRCGRRNVSSISRLLTPEAGRCRHHTDSALGPEESRALSPTEVAAAVRRLTRETVGSGEETPGRMCEAVPIRYALRQEALCLLLNLLLHRDKSVGLALLQRPPPRVQAVPSPLSGSPSSASSPAAQRPASAVDLLIKAFLPLRFDRRQDALVWLLGFRRALLDLETRARLSAAFRASAGGRRGGRERSHFSEVFNKGEKGGPGEEDSFRAAVEETGSRGERPSGPGGANPVGWVWRRLATGPVLHALAHLLHAFTSRESLEQLLGPLGRQMEETARHAEVDEDDACSGSQGGEVPQRIEGSSEGIHSLGALECGSDVHASGQGTGMPLGADIGFDVGLLPSLCLSSDASCSSPSWLLQSLLRDFIFSAFPTSAPSPAPSASSPRPAHSPPSSAQASLVLSFLHALRPVFLPPQQELLLSLLAAYPLELQTRFLETFSALHLAARSSVQFALSHFLLFRLLMLPLKRLRASPAILDSLLPPLPPSSPIFSPPPDGASCLATAAETRRAAETLEAAAKVQLQEMAVAEKKRQVIQPLLSLMSPPGLQLRQHLTASLLHSSLSVNFFGFVLLRVACRLFQTVGEALVQATQVHEAEWGGDGRGALSRLLKAAMRERLPDEKTVLNCLKKLEQRFRVFQEEATSTKKRKKKVRIVWDVDAWDANARWPTDEALVKEQVDKDLKGRRSRKHEGGDTQGSASTRQTTEKGKQKAKGEEEDEDLDLHLGGLDDASDEDRDTIEESDTEETQGDETSSPGGRDDAGGSRKADVVTSLSLTPAFVLNLSLSLLHSLSPRRGLPWSGEGRSDAVGLLGWPSASSPSCLAPRAAGGTEETDARVQTNGGTTPLALLLSCLDVAHLYQTLLLPPGGFSLDWSRLLVAPSRSLASPFERDQGGSGSASLTGVPSPSVWALEPKAGAAVVALGLQALGGGDGLEGLRFGFLAGSTMSKQTMIFLTQLLFQWRLSALKEESEQLAVEHPPGSKPRSLRESSLSEELLGLFFRCLSLSPLFETDIINELAVWVAALAPRQPKAASSDCNFCFRCAASYFLAIVKFAIEKPLLLLSQKTPAFSPVGPHRVEETGGATPGVSLFVRALLAHLSLAPECNRGKPLYVDVSGPSLSLFLSPDALSLSHADSCPAAAPSTAKKDTAFCVDSIGAWVSRGLLALLALRPCLLEPVRRLLDRQKPWRVVGAALGAGKDGADKGDEPPGEEKHKQKQSKKRTREESVEREEKGESKEAADRLGDAETERERGGGSAEKENAIVALRNAASRHPLYPRMNDWRRRLSRVLREASRLARQEQEPVEQYGVLDLQGSQGCALAESGGGERDIVLEEASRFLPSERLLLALGDLDASLGFGTSEAESGIQIDGAGGAETALSSVSTGLTLEFVLRQIHPSRALVGVSPGDSERRKNGLFRRDLESLPASAHARSFPRSPLWPPVARPLALAPDTAAAARSNVGCLLGLWASCLRHQTTRLSLAPAETERETPTGECVASTLEKLLETFHLIQRLSERAAPTFFPVCLSKGMQPCPVASRALQERGALSRVCAPCGTSDGDCGNLGLPDADASWISAEPGLNFSSPLARASPAEICDCSVFACLLNSAGSQGINGRSLERLAERKLRESALGAETRRAVSAEEDASGEKDREHLRAARKKKRETGDKAKGEEGETTVLRIALLSCTYITTVLIEAAAGACRRENSGWGQQWFLPPQKRDSSGFLAVARRLIPLLLTQVAIPLSRLAALEQRRQLLGSRLARESSGPGRRQTGEECDPDSQVSPSALQLHARETLERICAAAAVWGVEQETVLAPAVCFLHGASAQDFTAGARKETSKKRGGRGVCSRQEEDETEQESRLESEGERRRGSGAIYASGPGARFPASLEGRWPLDLVEMYMETFGYGKTSVGSLQPFREMYTEEKSLSSSLFSPSSLSRPLDTAEIRLLLVLLQRGSEPGGASKSEEKNCGLPRALTDSCTDTREELQHRARIAKLLVRLLDALRKSRFRGTGGSLPAVETPELDEGQKEEAKDEIKNSGEKTRRATLRTFDTLQVVYERQLVQQCLMPACWLLPASSLSSSLSAASDCGVCTPETEDPRLWRVVHPGLSRLFHHRFAESPFFRVAVGLELGSRSFAALSDVTASPVLSPSFLLSHAEAAVVRNQEGGGRRGCLLPAWRFALELLQLTENTRCLPPLFPARRRLIKRLLACTGLTGKGEAGFKKAKKEEEDQQTGPGDDAKREKKIKQAATNWGESMLRIVLRACDRSSSQGVEAFDKSSSLDVGSPESDAEPRFSPATERKLLNAALDFYEGREGDYGVERPDRFFADTLEATEISPSAFSSPSRGRRQSEESEEADGEEAAEDSEGQKTREARSDVSEDTNETFALLQRAVSAIQKGLTSFANRSSISLHEQFFLDVETPQGCGRFAALEDGGRKQGEDEEEARRTRVALQRSAALWMAVGLYEASRRCSQEAGTCRDEGGTSGDSTGETSSEKRTANKDASSSRACFGSFLVDAFAGICCRLAVEVFSVEHAEETVARSLLSPTRSRWRSTPVSPLADGSLSAALSAAAAHLLERLENLQELLVHEWPAGTESGNQATASRHRLGEKTELPVVDFLAQLQLAVSLWQLLRRLPVSECAAKSSRDVPSSSLSSSLSSSVSSCVSAFPFSAALRRKADRCMLRLARSFCRRPGGTRKLDEVATLLASASGSDVSRQAGEEECLHPKKLLASSRSRAALYARAWCLTYLPVWRAGLVAAAALPAKASEARTDEKEETAEGDEQTLRRKRVWTLAEEMLHSDALWQLSAGLRFLCLAACKNGVRQELKGVEERSRGTVGRKGEERDALKEDKQEGPGAKGEGGGGDEFDSGQGWQGRDASLEASGDALQTALLPLIHCLGQELLPTYYAASSEKQRKAEREHTDGTSGEENLGEWAEFNDDDGDYGYDDVADEYENNSRRGYGKSGKSIFFDDEEEEAREAGHRKREAAGLADETSTERHLSLLIDILPKELYALFASLYGASASFADLCLRDIFTADRAEVREVYIHSSFAFTAQRAGEGLASDAGSLAGLLPVTASLAWMARLPEPRERHRHGELNRREGDDEGEDALLLLLSFLRHAEERLGFDGEDERVPKRRKAWKRKETKDSLVHAWTLDSFQAFLTECEEAAPSSSLTSVLVAALGTQQSTSLDWLGLNPSRMQKTLDAFPFSASLQRPLDSGLEFAGRGNDVWGRPGDSGGQADRLGGAQIAARQTSRATSLGVCTLPATPLDVPGFSGRCKYTTDPAARDARWGQDALFRFLSRTQTESEAIHPLTCRPCFALATWLGDTAFSSFAPPPCDEDERAKSKARLETVGVSTTGYDIAYLVPFLTGRLVAACTVLLYQMRDPREVEARGAANGDGLVDVEPAEVAALQQGRDSTLPCLAVLARRACATAHRWLQSQREKTELQQTGASERRRRRRRRRLADAEEDDGELGYAEEEEEGAGASVSASPEEETDSWLLAAFDLEELDHATDRVWTFLNAARQLQTRQRMRRDQITRLKAADEENLDGGEVDPEEVDGDDGRWLAVEELEHEDQAEAALAQWAEERQQIDQQGAWLRKFASGGGLQILFMALSATDEDLRSAAFHGVAVFSHLLRLSADLTLLHTFAEKHFLLSKIATLSTSLAAAAGEGAGSAPGGEGSTNLQKSSLLSAKKRKFVRQLEQHKSVFAFRELRQVQLLLAAVCSSVEPPTSAERAETGDTRVEEETSVGMAKAKRRRRRADLDDEEDEAQEEVEGWTETESRSSKQERATGNDAALCPAALHPILTAFAASAVPFLLQPEHPLFSLLNDFLLQRSSLSSLLFSRGDSPFLYLPARAASSSSSAHPAPGLGRVFSSFLFSPVSVSSLQQKQFVLTCLLRALAASACPAWPPGLPAGCTRRADSETVSLLLPPPSVFLYASSPALSFASVSSPFLPGVFAALRLAVQLPQGFLSQLVCPGPTGPSALPIACWNACALLQRHTLIPWLLHHMRLLLFPPVSPFSLSTSSSVTSSLSSSVSSLASSSPWTAFLDACLAQTQPLPRLAAGLLSLSLAECLEANTESPDSVLRTFARQRREALPVARDTLAFLASLLDASLLAPPLPSRFAAARQAAASSTRAVWGSQETAEETDAEKRRILFGERDVFLEPFDTAWRREVLSRLLRLFARTEGVDTTGDSFLGEKTSKSLEPTKEVTKASLAGGQREKASDGGVAPPRLFATVSAPEHHGDVLLLPQVAAWPVCMGLSFPLPSSSSCGASALASSPLGVQVTLLRSRLLGLRPPSPMSPSVPSLALGSSPRLPAGGNEAQVSPVRVQASAEGITLLASIFDFLRCLVRLWVAWTVSGPCLASLRAAASSASSSAGCETPGGRRAADAKFCAESRDAFEADEARTAARSLFGLCWKLCWCACSLFQPAPSFSSSPLSGVGDDLPETHAAGGASSVSKKQKKRSREETVGLEATETDRGGRETQGLLRPLLSPLQRARLEHLRQAASACVEDLLTLCEAAALSAASRPRKEEETGIHLKDREGTEPWTLPVLAKQIKGGNAGAREDDSTLTKRVIEMLAEDETSMQSEGDTCRGGEMKKESPCFSVRRQTLAKREELLMQWLHIWCLLKTQGETASSGLVCGVSHADVSCRSPSRLVRYIKCMSSETWLA</sequence>
<feature type="region of interest" description="Disordered" evidence="1">
    <location>
        <begin position="3077"/>
        <end position="3096"/>
    </location>
</feature>
<feature type="region of interest" description="Disordered" evidence="1">
    <location>
        <begin position="2644"/>
        <end position="2694"/>
    </location>
</feature>
<feature type="compositionally biased region" description="Basic and acidic residues" evidence="1">
    <location>
        <begin position="2679"/>
        <end position="2690"/>
    </location>
</feature>
<feature type="compositionally biased region" description="Basic and acidic residues" evidence="1">
    <location>
        <begin position="2338"/>
        <end position="2353"/>
    </location>
</feature>
<comment type="caution">
    <text evidence="2">The sequence shown here is derived from an EMBL/GenBank/DDBJ whole genome shotgun (WGS) entry which is preliminary data.</text>
</comment>
<dbReference type="OrthoDB" id="333057at2759"/>
<feature type="region of interest" description="Disordered" evidence="1">
    <location>
        <begin position="2587"/>
        <end position="2609"/>
    </location>
</feature>
<dbReference type="PANTHER" id="PTHR34491">
    <property type="entry name" value="A-TYPE INCLUSION PROTEIN, PUTATIVE-RELATED"/>
    <property type="match status" value="1"/>
</dbReference>
<feature type="compositionally biased region" description="Basic and acidic residues" evidence="1">
    <location>
        <begin position="4093"/>
        <end position="4104"/>
    </location>
</feature>
<feature type="region of interest" description="Disordered" evidence="1">
    <location>
        <begin position="429"/>
        <end position="450"/>
    </location>
</feature>
<accession>A0A086Q7M9</accession>
<feature type="compositionally biased region" description="Basic and acidic residues" evidence="1">
    <location>
        <begin position="2532"/>
        <end position="2541"/>
    </location>
</feature>
<feature type="compositionally biased region" description="Basic and acidic residues" evidence="1">
    <location>
        <begin position="2170"/>
        <end position="2182"/>
    </location>
</feature>
<dbReference type="VEuPathDB" id="ToxoDB:TGVAND_213300"/>
<feature type="region of interest" description="Disordered" evidence="1">
    <location>
        <begin position="501"/>
        <end position="551"/>
    </location>
</feature>
<feature type="compositionally biased region" description="Basic and acidic residues" evidence="1">
    <location>
        <begin position="507"/>
        <end position="545"/>
    </location>
</feature>
<feature type="region of interest" description="Disordered" evidence="1">
    <location>
        <begin position="2324"/>
        <end position="2353"/>
    </location>
</feature>
<evidence type="ECO:0000256" key="1">
    <source>
        <dbReference type="SAM" id="MobiDB-lite"/>
    </source>
</evidence>
<feature type="region of interest" description="Disordered" evidence="1">
    <location>
        <begin position="75"/>
        <end position="94"/>
    </location>
</feature>
<feature type="compositionally biased region" description="Basic and acidic residues" evidence="1">
    <location>
        <begin position="4514"/>
        <end position="4526"/>
    </location>
</feature>
<feature type="region of interest" description="Disordered" evidence="1">
    <location>
        <begin position="3141"/>
        <end position="3190"/>
    </location>
</feature>
<feature type="region of interest" description="Disordered" evidence="1">
    <location>
        <begin position="1514"/>
        <end position="1580"/>
    </location>
</feature>
<organism evidence="2 3">
    <name type="scientific">Toxoplasma gondii VAND</name>
    <dbReference type="NCBI Taxonomy" id="933077"/>
    <lineage>
        <taxon>Eukaryota</taxon>
        <taxon>Sar</taxon>
        <taxon>Alveolata</taxon>
        <taxon>Apicomplexa</taxon>
        <taxon>Conoidasida</taxon>
        <taxon>Coccidia</taxon>
        <taxon>Eucoccidiorida</taxon>
        <taxon>Eimeriorina</taxon>
        <taxon>Sarcocystidae</taxon>
        <taxon>Toxoplasma</taxon>
    </lineage>
</organism>
<feature type="region of interest" description="Disordered" evidence="1">
    <location>
        <begin position="3226"/>
        <end position="3251"/>
    </location>
</feature>
<feature type="compositionally biased region" description="Low complexity" evidence="1">
    <location>
        <begin position="434"/>
        <end position="450"/>
    </location>
</feature>
<feature type="compositionally biased region" description="Basic and acidic residues" evidence="1">
    <location>
        <begin position="4047"/>
        <end position="4058"/>
    </location>
</feature>
<feature type="region of interest" description="Disordered" evidence="1">
    <location>
        <begin position="4508"/>
        <end position="4542"/>
    </location>
</feature>
<feature type="region of interest" description="Disordered" evidence="1">
    <location>
        <begin position="1947"/>
        <end position="1986"/>
    </location>
</feature>
<protein>
    <submittedName>
        <fullName evidence="2">Uncharacterized protein</fullName>
    </submittedName>
</protein>
<feature type="compositionally biased region" description="Basic and acidic residues" evidence="1">
    <location>
        <begin position="3226"/>
        <end position="3235"/>
    </location>
</feature>
<feature type="compositionally biased region" description="Basic and acidic residues" evidence="1">
    <location>
        <begin position="1519"/>
        <end position="1533"/>
    </location>
</feature>
<feature type="compositionally biased region" description="Basic and acidic residues" evidence="1">
    <location>
        <begin position="1947"/>
        <end position="1970"/>
    </location>
</feature>
<dbReference type="Proteomes" id="UP000028840">
    <property type="component" value="Unassembled WGS sequence"/>
</dbReference>
<dbReference type="EMBL" id="AEYJ02000627">
    <property type="protein sequence ID" value="KFH08611.1"/>
    <property type="molecule type" value="Genomic_DNA"/>
</dbReference>